<protein>
    <submittedName>
        <fullName evidence="2">Uncharacterized protein</fullName>
    </submittedName>
</protein>
<feature type="transmembrane region" description="Helical" evidence="1">
    <location>
        <begin position="135"/>
        <end position="154"/>
    </location>
</feature>
<evidence type="ECO:0000313" key="3">
    <source>
        <dbReference type="Proteomes" id="UP000188603"/>
    </source>
</evidence>
<accession>A0A1U9K9I9</accession>
<dbReference type="Proteomes" id="UP000188603">
    <property type="component" value="Chromosome"/>
</dbReference>
<dbReference type="InterPro" id="IPR014617">
    <property type="entry name" value="YphA_Bacsu"/>
</dbReference>
<keyword evidence="1" id="KW-0812">Transmembrane</keyword>
<feature type="transmembrane region" description="Helical" evidence="1">
    <location>
        <begin position="59"/>
        <end position="76"/>
    </location>
</feature>
<name>A0A1U9K9I9_9BACL</name>
<keyword evidence="1" id="KW-0472">Membrane</keyword>
<evidence type="ECO:0000256" key="1">
    <source>
        <dbReference type="SAM" id="Phobius"/>
    </source>
</evidence>
<keyword evidence="1" id="KW-1133">Transmembrane helix</keyword>
<feature type="transmembrane region" description="Helical" evidence="1">
    <location>
        <begin position="6"/>
        <end position="25"/>
    </location>
</feature>
<dbReference type="AlphaFoldDB" id="A0A1U9K9I9"/>
<feature type="transmembrane region" description="Helical" evidence="1">
    <location>
        <begin position="88"/>
        <end position="105"/>
    </location>
</feature>
<dbReference type="STRING" id="1471761.B0W44_13710"/>
<gene>
    <name evidence="2" type="ORF">B0W44_13710</name>
</gene>
<reference evidence="2 3" key="1">
    <citation type="journal article" date="2015" name="Int. J. Syst. Evol. Microbiol.">
        <title>Novibacillus thermophilus gen. nov., sp. nov., a Gram-staining-negative and moderately thermophilic member of the family Thermoactinomycetaceae.</title>
        <authorList>
            <person name="Yang G."/>
            <person name="Chen J."/>
            <person name="Zhou S."/>
        </authorList>
    </citation>
    <scope>NUCLEOTIDE SEQUENCE [LARGE SCALE GENOMIC DNA]</scope>
    <source>
        <strain evidence="2 3">SG-1</strain>
    </source>
</reference>
<feature type="transmembrane region" description="Helical" evidence="1">
    <location>
        <begin position="174"/>
        <end position="193"/>
    </location>
</feature>
<organism evidence="2 3">
    <name type="scientific">Novibacillus thermophilus</name>
    <dbReference type="NCBI Taxonomy" id="1471761"/>
    <lineage>
        <taxon>Bacteria</taxon>
        <taxon>Bacillati</taxon>
        <taxon>Bacillota</taxon>
        <taxon>Bacilli</taxon>
        <taxon>Bacillales</taxon>
        <taxon>Thermoactinomycetaceae</taxon>
        <taxon>Novibacillus</taxon>
    </lineage>
</organism>
<feature type="transmembrane region" description="Helical" evidence="1">
    <location>
        <begin position="37"/>
        <end position="53"/>
    </location>
</feature>
<dbReference type="Pfam" id="PF24124">
    <property type="entry name" value="YphA"/>
    <property type="match status" value="1"/>
</dbReference>
<keyword evidence="3" id="KW-1185">Reference proteome</keyword>
<evidence type="ECO:0000313" key="2">
    <source>
        <dbReference type="EMBL" id="AQS56653.1"/>
    </source>
</evidence>
<dbReference type="EMBL" id="CP019699">
    <property type="protein sequence ID" value="AQS56653.1"/>
    <property type="molecule type" value="Genomic_DNA"/>
</dbReference>
<proteinExistence type="predicted"/>
<dbReference type="KEGG" id="ntr:B0W44_13710"/>
<sequence length="208" mass="22611">MMHPGLLSVTLYFIAMTLLSTGWWSSLLKKNDIQRRALIVFLTTCFFSGWIAIPVAETMNVGGAWGLALGTAVYGWRKTELEQRPMLFAASVLMAAVCYFIREVAVIDPALLFLPADWLQAGALFLLASSSLKGFWGRVVLVTGGVTSGYTLSLLCHAHELAVLSFGDLALYDLLSVCLFGLTLMESISPVSVGGRWRLLKKAGETNG</sequence>